<accession>A0A9X2L4A0</accession>
<proteinExistence type="inferred from homology"/>
<feature type="binding site" evidence="2">
    <location>
        <position position="224"/>
    </location>
    <ligand>
        <name>Mg(2+)</name>
        <dbReference type="ChEBI" id="CHEBI:18420"/>
    </ligand>
</feature>
<dbReference type="Gene3D" id="3.40.1180.10">
    <property type="entry name" value="Decaprenyl diphosphate synthase-like"/>
    <property type="match status" value="1"/>
</dbReference>
<dbReference type="InterPro" id="IPR001441">
    <property type="entry name" value="UPP_synth-like"/>
</dbReference>
<evidence type="ECO:0000256" key="2">
    <source>
        <dbReference type="HAMAP-Rule" id="MF_01139"/>
    </source>
</evidence>
<feature type="active site" evidence="2">
    <location>
        <position position="37"/>
    </location>
</feature>
<feature type="binding site" evidence="2">
    <location>
        <position position="88"/>
    </location>
    <ligand>
        <name>substrate</name>
    </ligand>
</feature>
<organism evidence="4 5">
    <name type="scientific">Gracilimonas sediminicola</name>
    <dbReference type="NCBI Taxonomy" id="2952158"/>
    <lineage>
        <taxon>Bacteria</taxon>
        <taxon>Pseudomonadati</taxon>
        <taxon>Balneolota</taxon>
        <taxon>Balneolia</taxon>
        <taxon>Balneolales</taxon>
        <taxon>Balneolaceae</taxon>
        <taxon>Gracilimonas</taxon>
    </lineage>
</organism>
<dbReference type="EMBL" id="JANDBC010000002">
    <property type="protein sequence ID" value="MCP9292014.1"/>
    <property type="molecule type" value="Genomic_DNA"/>
</dbReference>
<feature type="compositionally biased region" description="Polar residues" evidence="3">
    <location>
        <begin position="265"/>
        <end position="275"/>
    </location>
</feature>
<feature type="binding site" evidence="2">
    <location>
        <position position="42"/>
    </location>
    <ligand>
        <name>substrate</name>
    </ligand>
</feature>
<dbReference type="RefSeq" id="WP_255134887.1">
    <property type="nucleotide sequence ID" value="NZ_CP175953.1"/>
</dbReference>
<evidence type="ECO:0000256" key="1">
    <source>
        <dbReference type="ARBA" id="ARBA00022679"/>
    </source>
</evidence>
<feature type="compositionally biased region" description="Basic and acidic residues" evidence="3">
    <location>
        <begin position="255"/>
        <end position="264"/>
    </location>
</feature>
<dbReference type="CDD" id="cd00475">
    <property type="entry name" value="Cis_IPPS"/>
    <property type="match status" value="1"/>
</dbReference>
<protein>
    <recommendedName>
        <fullName evidence="2">Isoprenyl transferase</fullName>
        <ecNumber evidence="2">2.5.1.-</ecNumber>
    </recommendedName>
</protein>
<keyword evidence="2" id="KW-0479">Metal-binding</keyword>
<dbReference type="EC" id="2.5.1.-" evidence="2"/>
<evidence type="ECO:0000313" key="5">
    <source>
        <dbReference type="Proteomes" id="UP001139125"/>
    </source>
</evidence>
<comment type="caution">
    <text evidence="4">The sequence shown here is derived from an EMBL/GenBank/DDBJ whole genome shotgun (WGS) entry which is preliminary data.</text>
</comment>
<dbReference type="FunFam" id="3.40.1180.10:FF:000001">
    <property type="entry name" value="(2E,6E)-farnesyl-diphosphate-specific ditrans,polycis-undecaprenyl-diphosphate synthase"/>
    <property type="match status" value="1"/>
</dbReference>
<evidence type="ECO:0000313" key="4">
    <source>
        <dbReference type="EMBL" id="MCP9292014.1"/>
    </source>
</evidence>
<feature type="binding site" evidence="2">
    <location>
        <position position="54"/>
    </location>
    <ligand>
        <name>substrate</name>
    </ligand>
</feature>
<comment type="function">
    <text evidence="2">Catalyzes the condensation of isopentenyl diphosphate (IPP) with allylic pyrophosphates generating different type of terpenoids.</text>
</comment>
<dbReference type="InterPro" id="IPR018520">
    <property type="entry name" value="UPP_synth-like_CS"/>
</dbReference>
<name>A0A9X2L4A0_9BACT</name>
<dbReference type="PANTHER" id="PTHR10291:SF0">
    <property type="entry name" value="DEHYDRODOLICHYL DIPHOSPHATE SYNTHASE 2"/>
    <property type="match status" value="1"/>
</dbReference>
<dbReference type="Proteomes" id="UP001139125">
    <property type="component" value="Unassembled WGS sequence"/>
</dbReference>
<dbReference type="GO" id="GO:0045547">
    <property type="term" value="F:ditrans,polycis-polyprenyl diphosphate synthase [(2E,6E)-farnesyl diphosphate specific] activity"/>
    <property type="evidence" value="ECO:0007669"/>
    <property type="project" value="TreeGrafter"/>
</dbReference>
<feature type="binding site" evidence="2">
    <location>
        <begin position="211"/>
        <end position="213"/>
    </location>
    <ligand>
        <name>substrate</name>
    </ligand>
</feature>
<dbReference type="GO" id="GO:0000287">
    <property type="term" value="F:magnesium ion binding"/>
    <property type="evidence" value="ECO:0007669"/>
    <property type="project" value="UniProtKB-UniRule"/>
</dbReference>
<comment type="similarity">
    <text evidence="2">Belongs to the UPP synthase family.</text>
</comment>
<feature type="binding site" evidence="2">
    <location>
        <begin position="82"/>
        <end position="84"/>
    </location>
    <ligand>
        <name>substrate</name>
    </ligand>
</feature>
<dbReference type="HAMAP" id="MF_01139">
    <property type="entry name" value="ISPT"/>
    <property type="match status" value="1"/>
</dbReference>
<feature type="active site" description="Proton acceptor" evidence="2">
    <location>
        <position position="85"/>
    </location>
</feature>
<evidence type="ECO:0000256" key="3">
    <source>
        <dbReference type="SAM" id="MobiDB-lite"/>
    </source>
</evidence>
<dbReference type="PANTHER" id="PTHR10291">
    <property type="entry name" value="DEHYDRODOLICHYL DIPHOSPHATE SYNTHASE FAMILY MEMBER"/>
    <property type="match status" value="1"/>
</dbReference>
<sequence length="275" mass="31621">MKELTLTNTVQTEDDKKNQEILKNSGEIPLHIAIIMDGNGRWAKSKGSIRLHGHKVGVDSVRDITESCAQLGVKYLTLYAFSTENWGRPSAEVQGLMRLLVSSLRKEAENLNKNDIRLATIGQMDRFPKNCQNELQEAIELTKDNKLLELCLALSYSGRWDITEAVKKIAHHVKEGRLDPDLINDQMISDHLSTADVPDPDLIIRTSGEYRISNFLLWQLAYSELYITETYWPDFRRDELYEAIRSYQQRDRRFGKIPSSKDENSYSSRLVNKKS</sequence>
<dbReference type="GO" id="GO:0016094">
    <property type="term" value="P:polyprenol biosynthetic process"/>
    <property type="evidence" value="ECO:0007669"/>
    <property type="project" value="TreeGrafter"/>
</dbReference>
<dbReference type="NCBIfam" id="NF011405">
    <property type="entry name" value="PRK14830.1"/>
    <property type="match status" value="1"/>
</dbReference>
<feature type="binding site" evidence="2">
    <location>
        <begin position="38"/>
        <end position="41"/>
    </location>
    <ligand>
        <name>substrate</name>
    </ligand>
</feature>
<keyword evidence="5" id="KW-1185">Reference proteome</keyword>
<feature type="binding site" evidence="2">
    <location>
        <position position="37"/>
    </location>
    <ligand>
        <name>Mg(2+)</name>
        <dbReference type="ChEBI" id="CHEBI:18420"/>
    </ligand>
</feature>
<feature type="binding site" evidence="2">
    <location>
        <position position="86"/>
    </location>
    <ligand>
        <name>substrate</name>
    </ligand>
</feature>
<dbReference type="PROSITE" id="PS01066">
    <property type="entry name" value="UPP_SYNTHASE"/>
    <property type="match status" value="1"/>
</dbReference>
<dbReference type="SUPFAM" id="SSF64005">
    <property type="entry name" value="Undecaprenyl diphosphate synthase"/>
    <property type="match status" value="1"/>
</dbReference>
<keyword evidence="1 2" id="KW-0808">Transferase</keyword>
<reference evidence="4" key="1">
    <citation type="submission" date="2022-06" db="EMBL/GenBank/DDBJ databases">
        <title>Gracilimonas sp. CAU 1638 isolated from sea sediment.</title>
        <authorList>
            <person name="Kim W."/>
        </authorList>
    </citation>
    <scope>NUCLEOTIDE SEQUENCE</scope>
    <source>
        <strain evidence="4">CAU 1638</strain>
    </source>
</reference>
<dbReference type="NCBIfam" id="TIGR00055">
    <property type="entry name" value="uppS"/>
    <property type="match status" value="1"/>
</dbReference>
<dbReference type="InterPro" id="IPR036424">
    <property type="entry name" value="UPP_synth-like_sf"/>
</dbReference>
<comment type="cofactor">
    <cofactor evidence="2">
        <name>Mg(2+)</name>
        <dbReference type="ChEBI" id="CHEBI:18420"/>
    </cofactor>
    <text evidence="2">Binds 2 magnesium ions per subunit.</text>
</comment>
<feature type="binding site" evidence="2">
    <location>
        <position position="50"/>
    </location>
    <ligand>
        <name>substrate</name>
    </ligand>
</feature>
<keyword evidence="2" id="KW-0460">Magnesium</keyword>
<comment type="subunit">
    <text evidence="2">Homodimer.</text>
</comment>
<gene>
    <name evidence="4" type="ORF">NM125_10540</name>
</gene>
<dbReference type="Pfam" id="PF01255">
    <property type="entry name" value="Prenyltransf"/>
    <property type="match status" value="1"/>
</dbReference>
<dbReference type="AlphaFoldDB" id="A0A9X2L4A0"/>
<feature type="region of interest" description="Disordered" evidence="3">
    <location>
        <begin position="255"/>
        <end position="275"/>
    </location>
</feature>
<feature type="binding site" evidence="2">
    <location>
        <position position="205"/>
    </location>
    <ligand>
        <name>substrate</name>
    </ligand>
</feature>